<dbReference type="GO" id="GO:0000408">
    <property type="term" value="C:EKC/KEOPS complex"/>
    <property type="evidence" value="ECO:0007669"/>
    <property type="project" value="TreeGrafter"/>
</dbReference>
<name>A0AAN6UQB8_9PEZI</name>
<dbReference type="PANTHER" id="PTHR15840:SF10">
    <property type="entry name" value="EKC_KEOPS COMPLEX SUBUNIT TPRKB"/>
    <property type="match status" value="1"/>
</dbReference>
<reference evidence="9" key="1">
    <citation type="journal article" date="2023" name="Mol. Phylogenet. Evol.">
        <title>Genome-scale phylogeny and comparative genomics of the fungal order Sordariales.</title>
        <authorList>
            <person name="Hensen N."/>
            <person name="Bonometti L."/>
            <person name="Westerberg I."/>
            <person name="Brannstrom I.O."/>
            <person name="Guillou S."/>
            <person name="Cros-Aarteil S."/>
            <person name="Calhoun S."/>
            <person name="Haridas S."/>
            <person name="Kuo A."/>
            <person name="Mondo S."/>
            <person name="Pangilinan J."/>
            <person name="Riley R."/>
            <person name="LaButti K."/>
            <person name="Andreopoulos B."/>
            <person name="Lipzen A."/>
            <person name="Chen C."/>
            <person name="Yan M."/>
            <person name="Daum C."/>
            <person name="Ng V."/>
            <person name="Clum A."/>
            <person name="Steindorff A."/>
            <person name="Ohm R.A."/>
            <person name="Martin F."/>
            <person name="Silar P."/>
            <person name="Natvig D.O."/>
            <person name="Lalanne C."/>
            <person name="Gautier V."/>
            <person name="Ament-Velasquez S.L."/>
            <person name="Kruys A."/>
            <person name="Hutchinson M.I."/>
            <person name="Powell A.J."/>
            <person name="Barry K."/>
            <person name="Miller A.N."/>
            <person name="Grigoriev I.V."/>
            <person name="Debuchy R."/>
            <person name="Gladieux P."/>
            <person name="Hiltunen Thoren M."/>
            <person name="Johannesson H."/>
        </authorList>
    </citation>
    <scope>NUCLEOTIDE SEQUENCE</scope>
    <source>
        <strain evidence="9">CBS 123565</strain>
    </source>
</reference>
<evidence type="ECO:0000256" key="8">
    <source>
        <dbReference type="RuleBase" id="RU004398"/>
    </source>
</evidence>
<accession>A0AAN6UQB8</accession>
<reference evidence="9" key="2">
    <citation type="submission" date="2023-05" db="EMBL/GenBank/DDBJ databases">
        <authorList>
            <consortium name="Lawrence Berkeley National Laboratory"/>
            <person name="Steindorff A."/>
            <person name="Hensen N."/>
            <person name="Bonometti L."/>
            <person name="Westerberg I."/>
            <person name="Brannstrom I.O."/>
            <person name="Guillou S."/>
            <person name="Cros-Aarteil S."/>
            <person name="Calhoun S."/>
            <person name="Haridas S."/>
            <person name="Kuo A."/>
            <person name="Mondo S."/>
            <person name="Pangilinan J."/>
            <person name="Riley R."/>
            <person name="Labutti K."/>
            <person name="Andreopoulos B."/>
            <person name="Lipzen A."/>
            <person name="Chen C."/>
            <person name="Yanf M."/>
            <person name="Daum C."/>
            <person name="Ng V."/>
            <person name="Clum A."/>
            <person name="Ohm R."/>
            <person name="Martin F."/>
            <person name="Silar P."/>
            <person name="Natvig D."/>
            <person name="Lalanne C."/>
            <person name="Gautier V."/>
            <person name="Ament-Velasquez S.L."/>
            <person name="Kruys A."/>
            <person name="Hutchinson M.I."/>
            <person name="Powell A.J."/>
            <person name="Barry K."/>
            <person name="Miller A.N."/>
            <person name="Grigoriev I.V."/>
            <person name="Debuchy R."/>
            <person name="Gladieux P."/>
            <person name="Thoren M.H."/>
            <person name="Johannesson H."/>
        </authorList>
    </citation>
    <scope>NUCLEOTIDE SEQUENCE</scope>
    <source>
        <strain evidence="9">CBS 123565</strain>
    </source>
</reference>
<evidence type="ECO:0000256" key="1">
    <source>
        <dbReference type="ARBA" id="ARBA00004123"/>
    </source>
</evidence>
<evidence type="ECO:0000313" key="9">
    <source>
        <dbReference type="EMBL" id="KAK4135961.1"/>
    </source>
</evidence>
<keyword evidence="5" id="KW-0819">tRNA processing</keyword>
<evidence type="ECO:0000256" key="2">
    <source>
        <dbReference type="ARBA" id="ARBA00005546"/>
    </source>
</evidence>
<evidence type="ECO:0000256" key="3">
    <source>
        <dbReference type="ARBA" id="ARBA00015316"/>
    </source>
</evidence>
<dbReference type="EMBL" id="MU853405">
    <property type="protein sequence ID" value="KAK4135961.1"/>
    <property type="molecule type" value="Genomic_DNA"/>
</dbReference>
<dbReference type="InterPro" id="IPR036504">
    <property type="entry name" value="CGI121/TPRKB_sf"/>
</dbReference>
<organism evidence="9 10">
    <name type="scientific">Trichocladium antarcticum</name>
    <dbReference type="NCBI Taxonomy" id="1450529"/>
    <lineage>
        <taxon>Eukaryota</taxon>
        <taxon>Fungi</taxon>
        <taxon>Dikarya</taxon>
        <taxon>Ascomycota</taxon>
        <taxon>Pezizomycotina</taxon>
        <taxon>Sordariomycetes</taxon>
        <taxon>Sordariomycetidae</taxon>
        <taxon>Sordariales</taxon>
        <taxon>Chaetomiaceae</taxon>
        <taxon>Trichocladium</taxon>
    </lineage>
</organism>
<evidence type="ECO:0000256" key="6">
    <source>
        <dbReference type="ARBA" id="ARBA00023242"/>
    </source>
</evidence>
<keyword evidence="10" id="KW-1185">Reference proteome</keyword>
<comment type="function">
    <text evidence="7">Component of the EKC/KEOPS complex that is required for the formation of a threonylcarbamoyl group on adenosine at position 37 (t(6)A37) in tRNAs that read codons beginning with adenine. The complex is probably involved in the transfer of the threonylcarbamoyl moiety of threonylcarbamoyl-AMP (TC-AMP) to the N6 group of A37. CGI121 acts as an allosteric effector that regulates the t(6)A activity of the complex. The EKC/KEOPS complex also promotes both telomere uncapping and telomere elongation. The complex is required for efficient recruitment of transcriptional coactivators. CGI121 is not required for tRNA modification.</text>
</comment>
<proteinExistence type="inferred from homology"/>
<keyword evidence="6 8" id="KW-0539">Nucleus</keyword>
<protein>
    <recommendedName>
        <fullName evidence="4">EKC/KEOPS complex subunit CGI121</fullName>
    </recommendedName>
    <alternativeName>
        <fullName evidence="3">EKC/KEOPS complex subunit cgi121</fullName>
    </alternativeName>
</protein>
<dbReference type="InterPro" id="IPR013926">
    <property type="entry name" value="CGI121/TPRKB"/>
</dbReference>
<dbReference type="SUPFAM" id="SSF143870">
    <property type="entry name" value="PF0523-like"/>
    <property type="match status" value="1"/>
</dbReference>
<dbReference type="GO" id="GO:0005829">
    <property type="term" value="C:cytosol"/>
    <property type="evidence" value="ECO:0007669"/>
    <property type="project" value="TreeGrafter"/>
</dbReference>
<sequence length="206" mass="22985">MALEKIQLEHIPPTYQVYAAFFRDVTNTEFLHTQLLSRNSEFEYAFVDASAVISRLQLLSAVYSSVNALIVGALRTPNVHSEIVVSLSTNNNISEAYRRWGITPGKTKDLIVVKIVLPPANTQDESQPQPTQTPTDDAIWAHLTTNVKGTPAPLTDAELAQATDWPKVRKCYRLNGVPALDRVTDEDERRRRIETLAVMGMALRGL</sequence>
<evidence type="ECO:0000256" key="5">
    <source>
        <dbReference type="ARBA" id="ARBA00022694"/>
    </source>
</evidence>
<dbReference type="AlphaFoldDB" id="A0AAN6UQB8"/>
<dbReference type="Pfam" id="PF08617">
    <property type="entry name" value="CGI-121"/>
    <property type="match status" value="1"/>
</dbReference>
<dbReference type="Proteomes" id="UP001304895">
    <property type="component" value="Unassembled WGS sequence"/>
</dbReference>
<evidence type="ECO:0000256" key="4">
    <source>
        <dbReference type="ARBA" id="ARBA00016009"/>
    </source>
</evidence>
<comment type="caution">
    <text evidence="9">The sequence shown here is derived from an EMBL/GenBank/DDBJ whole genome shotgun (WGS) entry which is preliminary data.</text>
</comment>
<gene>
    <name evidence="9" type="ORF">BT67DRAFT_440843</name>
</gene>
<comment type="similarity">
    <text evidence="2 8">Belongs to the CGI121/TPRKB family.</text>
</comment>
<dbReference type="GO" id="GO:0002949">
    <property type="term" value="P:tRNA threonylcarbamoyladenosine modification"/>
    <property type="evidence" value="ECO:0007669"/>
    <property type="project" value="TreeGrafter"/>
</dbReference>
<comment type="subcellular location">
    <subcellularLocation>
        <location evidence="1">Nucleus</location>
    </subcellularLocation>
</comment>
<evidence type="ECO:0000313" key="10">
    <source>
        <dbReference type="Proteomes" id="UP001304895"/>
    </source>
</evidence>
<dbReference type="Gene3D" id="3.30.2380.10">
    <property type="entry name" value="CGI121/TPRKB"/>
    <property type="match status" value="1"/>
</dbReference>
<dbReference type="GO" id="GO:0005634">
    <property type="term" value="C:nucleus"/>
    <property type="evidence" value="ECO:0007669"/>
    <property type="project" value="UniProtKB-SubCell"/>
</dbReference>
<evidence type="ECO:0000256" key="7">
    <source>
        <dbReference type="ARBA" id="ARBA00025043"/>
    </source>
</evidence>
<dbReference type="PANTHER" id="PTHR15840">
    <property type="entry name" value="CGI-121 FAMILY MEMBER"/>
    <property type="match status" value="1"/>
</dbReference>